<dbReference type="Proteomes" id="UP000257109">
    <property type="component" value="Unassembled WGS sequence"/>
</dbReference>
<comment type="caution">
    <text evidence="2">The sequence shown here is derived from an EMBL/GenBank/DDBJ whole genome shotgun (WGS) entry which is preliminary data.</text>
</comment>
<sequence>MDNGEVESESSSDDEMPPLEDSSDVKLINLQMELYLILDVLLAYNLKAFNTFGWKILWMTPRSFGWQLDPLGDT</sequence>
<keyword evidence="3" id="KW-1185">Reference proteome</keyword>
<name>A0A371F293_MUCPR</name>
<reference evidence="2" key="1">
    <citation type="submission" date="2018-05" db="EMBL/GenBank/DDBJ databases">
        <title>Draft genome of Mucuna pruriens seed.</title>
        <authorList>
            <person name="Nnadi N.E."/>
            <person name="Vos R."/>
            <person name="Hasami M.H."/>
            <person name="Devisetty U.K."/>
            <person name="Aguiy J.C."/>
        </authorList>
    </citation>
    <scope>NUCLEOTIDE SEQUENCE [LARGE SCALE GENOMIC DNA]</scope>
    <source>
        <strain evidence="2">JCA_2017</strain>
    </source>
</reference>
<organism evidence="2 3">
    <name type="scientific">Mucuna pruriens</name>
    <name type="common">Velvet bean</name>
    <name type="synonym">Dolichos pruriens</name>
    <dbReference type="NCBI Taxonomy" id="157652"/>
    <lineage>
        <taxon>Eukaryota</taxon>
        <taxon>Viridiplantae</taxon>
        <taxon>Streptophyta</taxon>
        <taxon>Embryophyta</taxon>
        <taxon>Tracheophyta</taxon>
        <taxon>Spermatophyta</taxon>
        <taxon>Magnoliopsida</taxon>
        <taxon>eudicotyledons</taxon>
        <taxon>Gunneridae</taxon>
        <taxon>Pentapetalae</taxon>
        <taxon>rosids</taxon>
        <taxon>fabids</taxon>
        <taxon>Fabales</taxon>
        <taxon>Fabaceae</taxon>
        <taxon>Papilionoideae</taxon>
        <taxon>50 kb inversion clade</taxon>
        <taxon>NPAAA clade</taxon>
        <taxon>indigoferoid/millettioid clade</taxon>
        <taxon>Phaseoleae</taxon>
        <taxon>Mucuna</taxon>
    </lineage>
</organism>
<proteinExistence type="predicted"/>
<feature type="non-terminal residue" evidence="2">
    <location>
        <position position="1"/>
    </location>
</feature>
<dbReference type="AlphaFoldDB" id="A0A371F293"/>
<evidence type="ECO:0000313" key="3">
    <source>
        <dbReference type="Proteomes" id="UP000257109"/>
    </source>
</evidence>
<dbReference type="EMBL" id="QJKJ01010940">
    <property type="protein sequence ID" value="RDX72354.1"/>
    <property type="molecule type" value="Genomic_DNA"/>
</dbReference>
<evidence type="ECO:0000313" key="2">
    <source>
        <dbReference type="EMBL" id="RDX72354.1"/>
    </source>
</evidence>
<feature type="region of interest" description="Disordered" evidence="1">
    <location>
        <begin position="1"/>
        <end position="20"/>
    </location>
</feature>
<accession>A0A371F293</accession>
<protein>
    <submittedName>
        <fullName evidence="2">Uncharacterized protein</fullName>
    </submittedName>
</protein>
<gene>
    <name evidence="2" type="ORF">CR513_48182</name>
</gene>
<evidence type="ECO:0000256" key="1">
    <source>
        <dbReference type="SAM" id="MobiDB-lite"/>
    </source>
</evidence>